<dbReference type="GO" id="GO:0046872">
    <property type="term" value="F:metal ion binding"/>
    <property type="evidence" value="ECO:0007669"/>
    <property type="project" value="UniProtKB-KW"/>
</dbReference>
<dbReference type="Gene3D" id="1.10.760.10">
    <property type="entry name" value="Cytochrome c-like domain"/>
    <property type="match status" value="1"/>
</dbReference>
<keyword evidence="7" id="KW-0732">Signal</keyword>
<reference evidence="9" key="1">
    <citation type="submission" date="2020-11" db="EMBL/GenBank/DDBJ databases">
        <title>Novosphingobium aureum sp. nov., a marine bacterium isolated from sediment of a salt flat.</title>
        <authorList>
            <person name="Yoo Y."/>
            <person name="Kim J.-J."/>
        </authorList>
    </citation>
    <scope>NUCLEOTIDE SEQUENCE</scope>
    <source>
        <strain evidence="9">YJ-S2-02</strain>
    </source>
</reference>
<proteinExistence type="predicted"/>
<dbReference type="AlphaFoldDB" id="A0A931MJX5"/>
<comment type="caution">
    <text evidence="9">The sequence shown here is derived from an EMBL/GenBank/DDBJ whole genome shotgun (WGS) entry which is preliminary data.</text>
</comment>
<keyword evidence="1" id="KW-0813">Transport</keyword>
<evidence type="ECO:0000256" key="6">
    <source>
        <dbReference type="PROSITE-ProRule" id="PRU00433"/>
    </source>
</evidence>
<sequence length="135" mass="14087">MFKHAYRRAAWSAIGALAGAAVLGALPARAGGDGAVAGKALFLKRACSACHSLEAGRNLNGPTLSGVIGREAGSLEGYRYSPALAADKRRWDKARLDAWLADPRAVVPGTKMAIKVASPEERRLIIAYLAATGSK</sequence>
<organism evidence="9 10">
    <name type="scientific">Novosphingobium aureum</name>
    <dbReference type="NCBI Taxonomy" id="2792964"/>
    <lineage>
        <taxon>Bacteria</taxon>
        <taxon>Pseudomonadati</taxon>
        <taxon>Pseudomonadota</taxon>
        <taxon>Alphaproteobacteria</taxon>
        <taxon>Sphingomonadales</taxon>
        <taxon>Sphingomonadaceae</taxon>
        <taxon>Novosphingobium</taxon>
    </lineage>
</organism>
<dbReference type="InterPro" id="IPR036909">
    <property type="entry name" value="Cyt_c-like_dom_sf"/>
</dbReference>
<feature type="domain" description="Cytochrome c" evidence="8">
    <location>
        <begin position="33"/>
        <end position="133"/>
    </location>
</feature>
<dbReference type="PROSITE" id="PS51007">
    <property type="entry name" value="CYTC"/>
    <property type="match status" value="1"/>
</dbReference>
<keyword evidence="4" id="KW-0249">Electron transport</keyword>
<keyword evidence="3 6" id="KW-0479">Metal-binding</keyword>
<evidence type="ECO:0000313" key="9">
    <source>
        <dbReference type="EMBL" id="MBH0111879.1"/>
    </source>
</evidence>
<evidence type="ECO:0000313" key="10">
    <source>
        <dbReference type="Proteomes" id="UP000617634"/>
    </source>
</evidence>
<dbReference type="SUPFAM" id="SSF46626">
    <property type="entry name" value="Cytochrome c"/>
    <property type="match status" value="1"/>
</dbReference>
<dbReference type="InterPro" id="IPR002327">
    <property type="entry name" value="Cyt_c_1A/1B"/>
</dbReference>
<dbReference type="InterPro" id="IPR009056">
    <property type="entry name" value="Cyt_c-like_dom"/>
</dbReference>
<feature type="signal peptide" evidence="7">
    <location>
        <begin position="1"/>
        <end position="30"/>
    </location>
</feature>
<dbReference type="GO" id="GO:0009055">
    <property type="term" value="F:electron transfer activity"/>
    <property type="evidence" value="ECO:0007669"/>
    <property type="project" value="InterPro"/>
</dbReference>
<gene>
    <name evidence="9" type="ORF">I5E68_02800</name>
</gene>
<evidence type="ECO:0000256" key="4">
    <source>
        <dbReference type="ARBA" id="ARBA00022982"/>
    </source>
</evidence>
<dbReference type="PRINTS" id="PR00604">
    <property type="entry name" value="CYTCHRMECIAB"/>
</dbReference>
<evidence type="ECO:0000256" key="2">
    <source>
        <dbReference type="ARBA" id="ARBA00022617"/>
    </source>
</evidence>
<evidence type="ECO:0000256" key="5">
    <source>
        <dbReference type="ARBA" id="ARBA00023004"/>
    </source>
</evidence>
<evidence type="ECO:0000256" key="3">
    <source>
        <dbReference type="ARBA" id="ARBA00022723"/>
    </source>
</evidence>
<name>A0A931MJX5_9SPHN</name>
<dbReference type="GO" id="GO:0020037">
    <property type="term" value="F:heme binding"/>
    <property type="evidence" value="ECO:0007669"/>
    <property type="project" value="InterPro"/>
</dbReference>
<dbReference type="EMBL" id="JADZGI010000001">
    <property type="protein sequence ID" value="MBH0111879.1"/>
    <property type="molecule type" value="Genomic_DNA"/>
</dbReference>
<feature type="chain" id="PRO_5037426659" evidence="7">
    <location>
        <begin position="31"/>
        <end position="135"/>
    </location>
</feature>
<evidence type="ECO:0000256" key="7">
    <source>
        <dbReference type="SAM" id="SignalP"/>
    </source>
</evidence>
<keyword evidence="10" id="KW-1185">Reference proteome</keyword>
<protein>
    <submittedName>
        <fullName evidence="9">C-type cytochrome</fullName>
    </submittedName>
</protein>
<keyword evidence="2 6" id="KW-0349">Heme</keyword>
<dbReference type="PANTHER" id="PTHR11961">
    <property type="entry name" value="CYTOCHROME C"/>
    <property type="match status" value="1"/>
</dbReference>
<evidence type="ECO:0000259" key="8">
    <source>
        <dbReference type="PROSITE" id="PS51007"/>
    </source>
</evidence>
<keyword evidence="5 6" id="KW-0408">Iron</keyword>
<evidence type="ECO:0000256" key="1">
    <source>
        <dbReference type="ARBA" id="ARBA00022448"/>
    </source>
</evidence>
<dbReference type="Proteomes" id="UP000617634">
    <property type="component" value="Unassembled WGS sequence"/>
</dbReference>
<accession>A0A931MJX5</accession>
<dbReference type="Pfam" id="PF00034">
    <property type="entry name" value="Cytochrom_C"/>
    <property type="match status" value="1"/>
</dbReference>